<gene>
    <name evidence="1" type="ORF">FQK01_21425</name>
</gene>
<dbReference type="EMBL" id="VOCK01000063">
    <property type="protein sequence ID" value="TWQ49580.1"/>
    <property type="molecule type" value="Genomic_DNA"/>
</dbReference>
<protein>
    <recommendedName>
        <fullName evidence="3">Transposase</fullName>
    </recommendedName>
</protein>
<dbReference type="PANTHER" id="PTHR47515:SF2">
    <property type="entry name" value="INTEGRASE CORE DOMAIN PROTEIN"/>
    <property type="match status" value="1"/>
</dbReference>
<dbReference type="PANTHER" id="PTHR47515">
    <property type="entry name" value="LOW CALCIUM RESPONSE LOCUS PROTEIN T"/>
    <property type="match status" value="1"/>
</dbReference>
<keyword evidence="2" id="KW-1185">Reference proteome</keyword>
<dbReference type="Proteomes" id="UP000320455">
    <property type="component" value="Unassembled WGS sequence"/>
</dbReference>
<dbReference type="RefSeq" id="WP_104607797.1">
    <property type="nucleotide sequence ID" value="NZ_CP034649.1"/>
</dbReference>
<name>A0ABD7S7M1_XANVA</name>
<accession>A0ABD7S7M1</accession>
<sequence>MQTAHGLSARRADRVLQLSRSARHYRPRQRDDGPLIAAIQAHLENNPEHGVGLLMEWALRPRGWGWPRAWRVYTTLKLKLPRRGKRWLPDRVRATLEIPQAANHTWPADFMSDALWSGRRFRTFNINDDFNRESMKILVDCFLKRINSLPDHSAATAYPRLLPT</sequence>
<dbReference type="AlphaFoldDB" id="A0ABD7S7M1"/>
<evidence type="ECO:0000313" key="1">
    <source>
        <dbReference type="EMBL" id="TWQ49580.1"/>
    </source>
</evidence>
<comment type="caution">
    <text evidence="1">The sequence shown here is derived from an EMBL/GenBank/DDBJ whole genome shotgun (WGS) entry which is preliminary data.</text>
</comment>
<organism evidence="1 2">
    <name type="scientific">Xanthomonas vasicola</name>
    <dbReference type="NCBI Taxonomy" id="56459"/>
    <lineage>
        <taxon>Bacteria</taxon>
        <taxon>Pseudomonadati</taxon>
        <taxon>Pseudomonadota</taxon>
        <taxon>Gammaproteobacteria</taxon>
        <taxon>Lysobacterales</taxon>
        <taxon>Lysobacteraceae</taxon>
        <taxon>Xanthomonas</taxon>
    </lineage>
</organism>
<evidence type="ECO:0008006" key="3">
    <source>
        <dbReference type="Google" id="ProtNLM"/>
    </source>
</evidence>
<reference evidence="2" key="1">
    <citation type="journal article" date="2020" name="Phytopathology">
        <title>Genomic acquisitions in emerging populations of Xanthomonas vasicola pv. vasculorum infecting corn in the U.S. and Argentina.</title>
        <authorList>
            <person name="Perez-Quintero A.L."/>
        </authorList>
    </citation>
    <scope>NUCLEOTIDE SEQUENCE [LARGE SCALE GENOMIC DNA]</scope>
    <source>
        <strain evidence="2">Xvh-L</strain>
    </source>
</reference>
<proteinExistence type="predicted"/>
<evidence type="ECO:0000313" key="2">
    <source>
        <dbReference type="Proteomes" id="UP000320455"/>
    </source>
</evidence>